<dbReference type="AlphaFoldDB" id="A0A9X5BE61"/>
<feature type="compositionally biased region" description="Basic and acidic residues" evidence="9">
    <location>
        <begin position="236"/>
        <end position="248"/>
    </location>
</feature>
<dbReference type="PANTHER" id="PTHR30586:SF0">
    <property type="entry name" value="ION-TRANSLOCATING OXIDOREDUCTASE COMPLEX SUBUNIT E"/>
    <property type="match status" value="1"/>
</dbReference>
<feature type="transmembrane region" description="Helical" evidence="8">
    <location>
        <begin position="168"/>
        <end position="191"/>
    </location>
</feature>
<comment type="function">
    <text evidence="8">Part of a membrane-bound complex that couples electron transfer with translocation of ions across the membrane.</text>
</comment>
<evidence type="ECO:0000256" key="6">
    <source>
        <dbReference type="ARBA" id="ARBA00022989"/>
    </source>
</evidence>
<dbReference type="OrthoDB" id="9790976at2"/>
<keyword evidence="8" id="KW-1003">Cell membrane</keyword>
<sequence>MKQNKITERLLNGLIKENPTFVLMLGMCPTLAVTTSAMNGLGMGLTTMVVLALSNMFISMLRKVIPDKVRIPAFIVIIASFVTVVELLLKAYIPFLYSALGLYIPLIVVNCIILGRAEAYASKNGVVASLFDGIGMGLGFTCALTIIGAVRELIGAGELFGFGVMPESYVPCSIFVLAPGAFFVLAALTAIQNKVKIAGEKRGRDMSKIQSGCNSDCMNCQESGCSKRLIDTSAKEAVKENGDRAEKSAKKKEGKNND</sequence>
<dbReference type="PANTHER" id="PTHR30586">
    <property type="entry name" value="ELECTRON TRANSPORT COMPLEX PROTEIN RNFE"/>
    <property type="match status" value="1"/>
</dbReference>
<evidence type="ECO:0000256" key="3">
    <source>
        <dbReference type="ARBA" id="ARBA00022692"/>
    </source>
</evidence>
<comment type="subcellular location">
    <subcellularLocation>
        <location evidence="8">Cell membrane</location>
        <topology evidence="8">Multi-pass membrane protein</topology>
    </subcellularLocation>
    <subcellularLocation>
        <location evidence="1">Endomembrane system</location>
        <topology evidence="1">Multi-pass membrane protein</topology>
    </subcellularLocation>
</comment>
<dbReference type="NCBIfam" id="NF009070">
    <property type="entry name" value="PRK12405.1"/>
    <property type="match status" value="1"/>
</dbReference>
<keyword evidence="4 8" id="KW-1278">Translocase</keyword>
<comment type="subunit">
    <text evidence="8">The complex is composed of six subunits: RnfA, RnfB, RnfC, RnfD, RnfE and RnfG.</text>
</comment>
<dbReference type="EC" id="7.-.-.-" evidence="8"/>
<feature type="transmembrane region" description="Helical" evidence="8">
    <location>
        <begin position="95"/>
        <end position="114"/>
    </location>
</feature>
<feature type="transmembrane region" description="Helical" evidence="8">
    <location>
        <begin position="21"/>
        <end position="38"/>
    </location>
</feature>
<dbReference type="Pfam" id="PF02508">
    <property type="entry name" value="Rnf-Nqr"/>
    <property type="match status" value="1"/>
</dbReference>
<proteinExistence type="inferred from homology"/>
<dbReference type="Proteomes" id="UP001154420">
    <property type="component" value="Unassembled WGS sequence"/>
</dbReference>
<evidence type="ECO:0000313" key="11">
    <source>
        <dbReference type="Proteomes" id="UP001154420"/>
    </source>
</evidence>
<evidence type="ECO:0000256" key="2">
    <source>
        <dbReference type="ARBA" id="ARBA00022448"/>
    </source>
</evidence>
<keyword evidence="5 8" id="KW-0249">Electron transport</keyword>
<accession>A0A9X5BE61</accession>
<feature type="transmembrane region" description="Helical" evidence="8">
    <location>
        <begin position="73"/>
        <end position="89"/>
    </location>
</feature>
<name>A0A9X5BE61_9FIRM</name>
<organism evidence="10 11">
    <name type="scientific">Parablautia muri</name>
    <dbReference type="NCBI Taxonomy" id="2320879"/>
    <lineage>
        <taxon>Bacteria</taxon>
        <taxon>Bacillati</taxon>
        <taxon>Bacillota</taxon>
        <taxon>Clostridia</taxon>
        <taxon>Lachnospirales</taxon>
        <taxon>Lachnospiraceae</taxon>
        <taxon>Parablautia</taxon>
    </lineage>
</organism>
<dbReference type="GO" id="GO:0005886">
    <property type="term" value="C:plasma membrane"/>
    <property type="evidence" value="ECO:0007669"/>
    <property type="project" value="UniProtKB-SubCell"/>
</dbReference>
<dbReference type="HAMAP" id="MF_00478">
    <property type="entry name" value="RsxE_RnfE"/>
    <property type="match status" value="1"/>
</dbReference>
<keyword evidence="11" id="KW-1185">Reference proteome</keyword>
<feature type="compositionally biased region" description="Basic residues" evidence="9">
    <location>
        <begin position="249"/>
        <end position="258"/>
    </location>
</feature>
<comment type="similarity">
    <text evidence="8">Belongs to the NqrDE/RnfAE family.</text>
</comment>
<dbReference type="InterPro" id="IPR010968">
    <property type="entry name" value="RnfE"/>
</dbReference>
<dbReference type="GO" id="GO:0022900">
    <property type="term" value="P:electron transport chain"/>
    <property type="evidence" value="ECO:0007669"/>
    <property type="project" value="UniProtKB-UniRule"/>
</dbReference>
<comment type="caution">
    <text evidence="10">The sequence shown here is derived from an EMBL/GenBank/DDBJ whole genome shotgun (WGS) entry which is preliminary data.</text>
</comment>
<keyword evidence="6 8" id="KW-1133">Transmembrane helix</keyword>
<evidence type="ECO:0000256" key="4">
    <source>
        <dbReference type="ARBA" id="ARBA00022967"/>
    </source>
</evidence>
<keyword evidence="2 8" id="KW-0813">Transport</keyword>
<reference evidence="10" key="1">
    <citation type="submission" date="2018-09" db="EMBL/GenBank/DDBJ databases">
        <title>Murine metabolic-syndrome-specific gut microbial biobank.</title>
        <authorList>
            <person name="Liu C."/>
        </authorList>
    </citation>
    <scope>NUCLEOTIDE SEQUENCE</scope>
    <source>
        <strain evidence="10">D42-62</strain>
    </source>
</reference>
<dbReference type="GO" id="GO:0012505">
    <property type="term" value="C:endomembrane system"/>
    <property type="evidence" value="ECO:0007669"/>
    <property type="project" value="UniProtKB-SubCell"/>
</dbReference>
<evidence type="ECO:0000256" key="7">
    <source>
        <dbReference type="ARBA" id="ARBA00023136"/>
    </source>
</evidence>
<evidence type="ECO:0000256" key="5">
    <source>
        <dbReference type="ARBA" id="ARBA00022982"/>
    </source>
</evidence>
<evidence type="ECO:0000256" key="9">
    <source>
        <dbReference type="SAM" id="MobiDB-lite"/>
    </source>
</evidence>
<gene>
    <name evidence="8" type="primary">rnfE</name>
    <name evidence="10" type="ORF">D5281_05000</name>
</gene>
<feature type="transmembrane region" description="Helical" evidence="8">
    <location>
        <begin position="126"/>
        <end position="148"/>
    </location>
</feature>
<dbReference type="EMBL" id="QZDT01000005">
    <property type="protein sequence ID" value="NBJ91963.1"/>
    <property type="molecule type" value="Genomic_DNA"/>
</dbReference>
<keyword evidence="7 8" id="KW-0472">Membrane</keyword>
<feature type="region of interest" description="Disordered" evidence="9">
    <location>
        <begin position="236"/>
        <end position="258"/>
    </location>
</feature>
<keyword evidence="3 8" id="KW-0812">Transmembrane</keyword>
<dbReference type="RefSeq" id="WP_160559042.1">
    <property type="nucleotide sequence ID" value="NZ_QZDT01000005.1"/>
</dbReference>
<feature type="transmembrane region" description="Helical" evidence="8">
    <location>
        <begin position="44"/>
        <end position="61"/>
    </location>
</feature>
<dbReference type="NCBIfam" id="TIGR01948">
    <property type="entry name" value="rnfE"/>
    <property type="match status" value="1"/>
</dbReference>
<evidence type="ECO:0000313" key="10">
    <source>
        <dbReference type="EMBL" id="NBJ91963.1"/>
    </source>
</evidence>
<dbReference type="InterPro" id="IPR003667">
    <property type="entry name" value="NqrDE/RnfAE"/>
</dbReference>
<evidence type="ECO:0000256" key="8">
    <source>
        <dbReference type="HAMAP-Rule" id="MF_00478"/>
    </source>
</evidence>
<evidence type="ECO:0000256" key="1">
    <source>
        <dbReference type="ARBA" id="ARBA00004127"/>
    </source>
</evidence>
<protein>
    <recommendedName>
        <fullName evidence="8">Ion-translocating oxidoreductase complex subunit E</fullName>
        <ecNumber evidence="8">7.-.-.-</ecNumber>
    </recommendedName>
    <alternativeName>
        <fullName evidence="8">Rnf electron transport complex subunit E</fullName>
    </alternativeName>
</protein>